<dbReference type="PANTHER" id="PTHR47256">
    <property type="entry name" value="ZN(II)2CYS6 TRANSCRIPTION FACTOR (EUROFUNG)-RELATED"/>
    <property type="match status" value="1"/>
</dbReference>
<dbReference type="Pfam" id="PF04082">
    <property type="entry name" value="Fungal_trans"/>
    <property type="match status" value="1"/>
</dbReference>
<proteinExistence type="predicted"/>
<dbReference type="GO" id="GO:0003677">
    <property type="term" value="F:DNA binding"/>
    <property type="evidence" value="ECO:0007669"/>
    <property type="project" value="InterPro"/>
</dbReference>
<keyword evidence="1" id="KW-0539">Nucleus</keyword>
<dbReference type="CDD" id="cd12148">
    <property type="entry name" value="fungal_TF_MHR"/>
    <property type="match status" value="1"/>
</dbReference>
<dbReference type="GO" id="GO:0008270">
    <property type="term" value="F:zinc ion binding"/>
    <property type="evidence" value="ECO:0007669"/>
    <property type="project" value="InterPro"/>
</dbReference>
<name>F9FN91_FUSOF</name>
<dbReference type="AlphaFoldDB" id="F9FN91"/>
<dbReference type="GO" id="GO:0006351">
    <property type="term" value="P:DNA-templated transcription"/>
    <property type="evidence" value="ECO:0007669"/>
    <property type="project" value="InterPro"/>
</dbReference>
<sequence>MTEAVAITQQLRDGLDVETVLCHIETGDVLLQLHLKPETKYRFSIPFGSDIPIYLQRSDNPYLQSMLYSTESSTLGARQHDGSHINERETPQYFKPYHAATVLDPRLDSIKPSTWTTVSNDDKLMKSLLHDYFLHEYEWLPFFHKDHFLDDMLSGAKNFCSSLLVNSVLAVSCHCSATLPYRDKFWDTQTLGNRYFEEAKRLWELEKSVTPSLPTLQAALVMGNLLNMCSLDKLGRTYNVQALAMANELDMFVPLAQQTSPRRRDSYAFTAWSLFFSSCIQDYHTLRPPLCENCPQTPLPDPEEDPAWYGSFWVIYPLADAPLLVQHGPLFKAKMELAMIMNSISAAFFGKETEVNRRTQLRLASGFTEKLTAWRLSLPASLSPARIVFPSQLKLHIVVHLSQQSADMSHDILVQKATNSNLCFETLMRLYYLRHGFEGCDAYLTHTLAVLAFAALNRLKSSVSSLSTMEVDDIRGTLILSAKGLNDQGKNYHLPRTIFHILHAEMMPEDESITTRTTSVRLEDELDTDLRMEYIQAQYPINITNITESPENMRLSNIIEKIWK</sequence>
<protein>
    <recommendedName>
        <fullName evidence="2">Xylanolytic transcriptional activator regulatory domain-containing protein</fullName>
    </recommendedName>
</protein>
<dbReference type="STRING" id="660025.F9FN91"/>
<dbReference type="PANTHER" id="PTHR47256:SF1">
    <property type="entry name" value="ZN(II)2CYS6 TRANSCRIPTION FACTOR (EUROFUNG)"/>
    <property type="match status" value="1"/>
</dbReference>
<reference evidence="3" key="1">
    <citation type="journal article" date="2012" name="Mol. Plant Microbe Interact.">
        <title>A highly conserved effector in Fusarium oxysporum is required for full virulence on Arabidopsis.</title>
        <authorList>
            <person name="Thatcher L.F."/>
            <person name="Gardiner D.M."/>
            <person name="Kazan K."/>
            <person name="Manners J."/>
        </authorList>
    </citation>
    <scope>NUCLEOTIDE SEQUENCE [LARGE SCALE GENOMIC DNA]</scope>
    <source>
        <strain evidence="3">Fo5176</strain>
    </source>
</reference>
<organism evidence="3">
    <name type="scientific">Fusarium oxysporum (strain Fo5176)</name>
    <name type="common">Fusarium vascular wilt</name>
    <dbReference type="NCBI Taxonomy" id="660025"/>
    <lineage>
        <taxon>Eukaryota</taxon>
        <taxon>Fungi</taxon>
        <taxon>Dikarya</taxon>
        <taxon>Ascomycota</taxon>
        <taxon>Pezizomycotina</taxon>
        <taxon>Sordariomycetes</taxon>
        <taxon>Hypocreomycetidae</taxon>
        <taxon>Hypocreales</taxon>
        <taxon>Nectriaceae</taxon>
        <taxon>Fusarium</taxon>
        <taxon>Fusarium oxysporum species complex</taxon>
    </lineage>
</organism>
<dbReference type="EMBL" id="AFQF01002362">
    <property type="protein sequence ID" value="EGU81618.1"/>
    <property type="molecule type" value="Genomic_DNA"/>
</dbReference>
<dbReference type="OrthoDB" id="426882at2759"/>
<evidence type="ECO:0000256" key="1">
    <source>
        <dbReference type="ARBA" id="ARBA00023242"/>
    </source>
</evidence>
<dbReference type="InterPro" id="IPR007219">
    <property type="entry name" value="XnlR_reg_dom"/>
</dbReference>
<feature type="domain" description="Xylanolytic transcriptional activator regulatory" evidence="2">
    <location>
        <begin position="130"/>
        <end position="317"/>
    </location>
</feature>
<evidence type="ECO:0000259" key="2">
    <source>
        <dbReference type="Pfam" id="PF04082"/>
    </source>
</evidence>
<accession>F9FN91</accession>
<comment type="caution">
    <text evidence="3">The sequence shown here is derived from an EMBL/GenBank/DDBJ whole genome shotgun (WGS) entry which is preliminary data.</text>
</comment>
<evidence type="ECO:0000313" key="3">
    <source>
        <dbReference type="EMBL" id="EGU81618.1"/>
    </source>
</evidence>
<dbReference type="InterPro" id="IPR053187">
    <property type="entry name" value="Notoamide_regulator"/>
</dbReference>
<gene>
    <name evidence="3" type="ORF">FOXB_07871</name>
</gene>